<dbReference type="OrthoDB" id="5145129at2"/>
<gene>
    <name evidence="2" type="ORF">SAMN04515671_1683</name>
</gene>
<dbReference type="InterPro" id="IPR013096">
    <property type="entry name" value="Cupin_2"/>
</dbReference>
<dbReference type="Proteomes" id="UP000198741">
    <property type="component" value="Chromosome I"/>
</dbReference>
<keyword evidence="3" id="KW-1185">Reference proteome</keyword>
<dbReference type="Gene3D" id="2.60.120.10">
    <property type="entry name" value="Jelly Rolls"/>
    <property type="match status" value="1"/>
</dbReference>
<dbReference type="InterPro" id="IPR014710">
    <property type="entry name" value="RmlC-like_jellyroll"/>
</dbReference>
<dbReference type="InterPro" id="IPR011051">
    <property type="entry name" value="RmlC_Cupin_sf"/>
</dbReference>
<protein>
    <submittedName>
        <fullName evidence="2">Cupin domain protein</fullName>
    </submittedName>
</protein>
<sequence>MPVVRPADAVSFETHGSQFLSYVSPSRGSKALCAWQLTVPADLVGVAHRPTREEVLLVLDGELRVTLDGSHAALHRGDVVLVPAGSELRVDSGPQGASAWVTTTPGLEAITADGTRISPPWAA</sequence>
<evidence type="ECO:0000313" key="2">
    <source>
        <dbReference type="EMBL" id="SDO68125.1"/>
    </source>
</evidence>
<proteinExistence type="predicted"/>
<dbReference type="RefSeq" id="WP_090475565.1">
    <property type="nucleotide sequence ID" value="NZ_LT629710.1"/>
</dbReference>
<organism evidence="2 3">
    <name type="scientific">Nakamurella panacisegetis</name>
    <dbReference type="NCBI Taxonomy" id="1090615"/>
    <lineage>
        <taxon>Bacteria</taxon>
        <taxon>Bacillati</taxon>
        <taxon>Actinomycetota</taxon>
        <taxon>Actinomycetes</taxon>
        <taxon>Nakamurellales</taxon>
        <taxon>Nakamurellaceae</taxon>
        <taxon>Nakamurella</taxon>
    </lineage>
</organism>
<reference evidence="2 3" key="1">
    <citation type="submission" date="2016-10" db="EMBL/GenBank/DDBJ databases">
        <authorList>
            <person name="de Groot N.N."/>
        </authorList>
    </citation>
    <scope>NUCLEOTIDE SEQUENCE [LARGE SCALE GENOMIC DNA]</scope>
    <source>
        <strain evidence="3">P4-7,KCTC 19426,CECT 7604</strain>
    </source>
</reference>
<evidence type="ECO:0000313" key="3">
    <source>
        <dbReference type="Proteomes" id="UP000198741"/>
    </source>
</evidence>
<name>A0A1H0LJ61_9ACTN</name>
<dbReference type="SUPFAM" id="SSF51182">
    <property type="entry name" value="RmlC-like cupins"/>
    <property type="match status" value="1"/>
</dbReference>
<accession>A0A1H0LJ61</accession>
<evidence type="ECO:0000259" key="1">
    <source>
        <dbReference type="Pfam" id="PF07883"/>
    </source>
</evidence>
<dbReference type="AlphaFoldDB" id="A0A1H0LJ61"/>
<dbReference type="Pfam" id="PF07883">
    <property type="entry name" value="Cupin_2"/>
    <property type="match status" value="1"/>
</dbReference>
<dbReference type="EMBL" id="LT629710">
    <property type="protein sequence ID" value="SDO68125.1"/>
    <property type="molecule type" value="Genomic_DNA"/>
</dbReference>
<feature type="domain" description="Cupin type-2" evidence="1">
    <location>
        <begin position="44"/>
        <end position="89"/>
    </location>
</feature>